<gene>
    <name evidence="2" type="ORF">HX89_01290</name>
</gene>
<dbReference type="OrthoDB" id="2082317at2"/>
<dbReference type="HOGENOM" id="CLU_117532_0_0_11"/>
<evidence type="ECO:0000313" key="2">
    <source>
        <dbReference type="EMBL" id="AIF39844.1"/>
    </source>
</evidence>
<reference evidence="2 3" key="1">
    <citation type="submission" date="2014-07" db="EMBL/GenBank/DDBJ databases">
        <title>Genome Sequencing of Dermacoccus nishinomiyaensis.</title>
        <authorList>
            <person name="Hong K.W."/>
            <person name="Chan K.G."/>
        </authorList>
    </citation>
    <scope>NUCLEOTIDE SEQUENCE [LARGE SCALE GENOMIC DNA]</scope>
    <source>
        <strain evidence="2 3">M25</strain>
    </source>
</reference>
<dbReference type="AlphaFoldDB" id="A0A075JD18"/>
<evidence type="ECO:0000256" key="1">
    <source>
        <dbReference type="SAM" id="Phobius"/>
    </source>
</evidence>
<dbReference type="eggNOG" id="ENOG502ZBQP">
    <property type="taxonomic scope" value="Bacteria"/>
</dbReference>
<proteinExistence type="predicted"/>
<dbReference type="Proteomes" id="UP000027986">
    <property type="component" value="Chromosome"/>
</dbReference>
<dbReference type="GeneID" id="41839883"/>
<feature type="transmembrane region" description="Helical" evidence="1">
    <location>
        <begin position="6"/>
        <end position="27"/>
    </location>
</feature>
<accession>A0A075JD18</accession>
<organism evidence="2 3">
    <name type="scientific">Dermacoccus nishinomiyaensis</name>
    <dbReference type="NCBI Taxonomy" id="1274"/>
    <lineage>
        <taxon>Bacteria</taxon>
        <taxon>Bacillati</taxon>
        <taxon>Actinomycetota</taxon>
        <taxon>Actinomycetes</taxon>
        <taxon>Micrococcales</taxon>
        <taxon>Dermacoccaceae</taxon>
        <taxon>Dermacoccus</taxon>
    </lineage>
</organism>
<feature type="transmembrane region" description="Helical" evidence="1">
    <location>
        <begin position="120"/>
        <end position="138"/>
    </location>
</feature>
<sequence>MIVAIIAACEILFWVFVIAGLAARYLLERRRLGAALLVMAPVTDLVLLAATAISLHRGDVAHLGHAVAAVYIGFSVAYGHRMIDWCDTRFAHRFAAGPAPVKATGATYTRQCWADVARTSVAAAITCTLTAVLIAIAADTSSAGALSGNYTWMGVILGLDVLWAVSYTLWPRRASKNG</sequence>
<dbReference type="EMBL" id="CP008889">
    <property type="protein sequence ID" value="AIF39844.1"/>
    <property type="molecule type" value="Genomic_DNA"/>
</dbReference>
<protein>
    <submittedName>
        <fullName evidence="2">Membrane protein</fullName>
    </submittedName>
</protein>
<keyword evidence="1" id="KW-0472">Membrane</keyword>
<feature type="transmembrane region" description="Helical" evidence="1">
    <location>
        <begin position="34"/>
        <end position="54"/>
    </location>
</feature>
<keyword evidence="1" id="KW-0812">Transmembrane</keyword>
<evidence type="ECO:0000313" key="3">
    <source>
        <dbReference type="Proteomes" id="UP000027986"/>
    </source>
</evidence>
<dbReference type="RefSeq" id="WP_006943515.1">
    <property type="nucleotide sequence ID" value="NZ_CP008889.1"/>
</dbReference>
<keyword evidence="1" id="KW-1133">Transmembrane helix</keyword>
<feature type="transmembrane region" description="Helical" evidence="1">
    <location>
        <begin position="60"/>
        <end position="79"/>
    </location>
</feature>
<keyword evidence="3" id="KW-1185">Reference proteome</keyword>
<feature type="transmembrane region" description="Helical" evidence="1">
    <location>
        <begin position="150"/>
        <end position="170"/>
    </location>
</feature>
<dbReference type="KEGG" id="dni:HX89_01290"/>
<name>A0A075JD18_9MICO</name>